<dbReference type="CDD" id="cd03467">
    <property type="entry name" value="Rieske"/>
    <property type="match status" value="1"/>
</dbReference>
<dbReference type="PANTHER" id="PTHR21496:SF23">
    <property type="entry name" value="3-PHENYLPROPIONATE_CINNAMIC ACID DIOXYGENASE FERREDOXIN SUBUNIT"/>
    <property type="match status" value="1"/>
</dbReference>
<evidence type="ECO:0000313" key="6">
    <source>
        <dbReference type="EMBL" id="MEX0407849.1"/>
    </source>
</evidence>
<keyword evidence="3" id="KW-0408">Iron</keyword>
<protein>
    <submittedName>
        <fullName evidence="6">Rieske (2Fe-2S) protein</fullName>
    </submittedName>
</protein>
<dbReference type="RefSeq" id="WP_367955713.1">
    <property type="nucleotide sequence ID" value="NZ_JBDPGJ010000004.1"/>
</dbReference>
<keyword evidence="4" id="KW-0411">Iron-sulfur</keyword>
<dbReference type="EMBL" id="JBDPGJ010000004">
    <property type="protein sequence ID" value="MEX0407849.1"/>
    <property type="molecule type" value="Genomic_DNA"/>
</dbReference>
<keyword evidence="1" id="KW-0001">2Fe-2S</keyword>
<evidence type="ECO:0000256" key="1">
    <source>
        <dbReference type="ARBA" id="ARBA00022714"/>
    </source>
</evidence>
<evidence type="ECO:0000259" key="5">
    <source>
        <dbReference type="PROSITE" id="PS51296"/>
    </source>
</evidence>
<accession>A0ABV3SM52</accession>
<reference evidence="6 7" key="1">
    <citation type="submission" date="2024-05" db="EMBL/GenBank/DDBJ databases">
        <authorList>
            <person name="Jiang F."/>
        </authorList>
    </citation>
    <scope>NUCLEOTIDE SEQUENCE [LARGE SCALE GENOMIC DNA]</scope>
    <source>
        <strain evidence="6 7">LZ166</strain>
    </source>
</reference>
<name>A0ABV3SM52_9HYPH</name>
<gene>
    <name evidence="6" type="ORF">ABGN05_19490</name>
</gene>
<dbReference type="Pfam" id="PF00355">
    <property type="entry name" value="Rieske"/>
    <property type="match status" value="1"/>
</dbReference>
<sequence>MTEYYVCDDDDLAEMGRLVVECGDKQVGVFRVQGEIHAWFNRCAHMRGPVCQGRIYRRVLEPVAEDGTVRMMQQSETEINIVCPWHGYEYDLKTGRHPGNPRIALRRAEHVVREGKIYVRV</sequence>
<keyword evidence="7" id="KW-1185">Reference proteome</keyword>
<dbReference type="Proteomes" id="UP001556692">
    <property type="component" value="Unassembled WGS sequence"/>
</dbReference>
<dbReference type="Gene3D" id="2.102.10.10">
    <property type="entry name" value="Rieske [2Fe-2S] iron-sulphur domain"/>
    <property type="match status" value="1"/>
</dbReference>
<dbReference type="InterPro" id="IPR036922">
    <property type="entry name" value="Rieske_2Fe-2S_sf"/>
</dbReference>
<dbReference type="SUPFAM" id="SSF50022">
    <property type="entry name" value="ISP domain"/>
    <property type="match status" value="1"/>
</dbReference>
<organism evidence="6 7">
    <name type="scientific">Aquibium pacificus</name>
    <dbReference type="NCBI Taxonomy" id="3153579"/>
    <lineage>
        <taxon>Bacteria</taxon>
        <taxon>Pseudomonadati</taxon>
        <taxon>Pseudomonadota</taxon>
        <taxon>Alphaproteobacteria</taxon>
        <taxon>Hyphomicrobiales</taxon>
        <taxon>Phyllobacteriaceae</taxon>
        <taxon>Aquibium</taxon>
    </lineage>
</organism>
<keyword evidence="2" id="KW-0479">Metal-binding</keyword>
<dbReference type="PROSITE" id="PS51296">
    <property type="entry name" value="RIESKE"/>
    <property type="match status" value="1"/>
</dbReference>
<proteinExistence type="predicted"/>
<evidence type="ECO:0000313" key="7">
    <source>
        <dbReference type="Proteomes" id="UP001556692"/>
    </source>
</evidence>
<dbReference type="InterPro" id="IPR017941">
    <property type="entry name" value="Rieske_2Fe-2S"/>
</dbReference>
<dbReference type="PANTHER" id="PTHR21496">
    <property type="entry name" value="FERREDOXIN-RELATED"/>
    <property type="match status" value="1"/>
</dbReference>
<evidence type="ECO:0000256" key="3">
    <source>
        <dbReference type="ARBA" id="ARBA00023004"/>
    </source>
</evidence>
<evidence type="ECO:0000256" key="2">
    <source>
        <dbReference type="ARBA" id="ARBA00022723"/>
    </source>
</evidence>
<feature type="domain" description="Rieske" evidence="5">
    <location>
        <begin position="4"/>
        <end position="119"/>
    </location>
</feature>
<comment type="caution">
    <text evidence="6">The sequence shown here is derived from an EMBL/GenBank/DDBJ whole genome shotgun (WGS) entry which is preliminary data.</text>
</comment>
<evidence type="ECO:0000256" key="4">
    <source>
        <dbReference type="ARBA" id="ARBA00023014"/>
    </source>
</evidence>